<organism evidence="8 9">
    <name type="scientific">Candidatus Methanofastidiosum methylothiophilum</name>
    <dbReference type="NCBI Taxonomy" id="1705564"/>
    <lineage>
        <taxon>Archaea</taxon>
        <taxon>Methanobacteriati</taxon>
        <taxon>Methanobacteriota</taxon>
        <taxon>Stenosarchaea group</taxon>
        <taxon>Candidatus Methanofastidiosia</taxon>
        <taxon>Candidatus Methanofastidiosales</taxon>
        <taxon>Candidatus Methanofastidiosaceae</taxon>
        <taxon>Candidatus Methanofastidiosum</taxon>
    </lineage>
</organism>
<dbReference type="PANTHER" id="PTHR34229:SF1">
    <property type="entry name" value="METAL TRANSPORT PROTEIN HI_1621-RELATED"/>
    <property type="match status" value="1"/>
</dbReference>
<evidence type="ECO:0000256" key="4">
    <source>
        <dbReference type="ARBA" id="ARBA00022692"/>
    </source>
</evidence>
<dbReference type="AlphaFoldDB" id="A0A150IHG4"/>
<evidence type="ECO:0000256" key="3">
    <source>
        <dbReference type="ARBA" id="ARBA00022475"/>
    </source>
</evidence>
<dbReference type="PANTHER" id="PTHR34229">
    <property type="entry name" value="METAL TRANSPORT PROTEIN HI_1621-RELATED"/>
    <property type="match status" value="1"/>
</dbReference>
<evidence type="ECO:0000256" key="2">
    <source>
        <dbReference type="ARBA" id="ARBA00022448"/>
    </source>
</evidence>
<gene>
    <name evidence="8" type="ORF">APG10_01766</name>
</gene>
<dbReference type="PATRIC" id="fig|1706436.3.peg.1784"/>
<feature type="transmembrane region" description="Helical" evidence="7">
    <location>
        <begin position="47"/>
        <end position="65"/>
    </location>
</feature>
<evidence type="ECO:0000313" key="8">
    <source>
        <dbReference type="EMBL" id="KYC44389.1"/>
    </source>
</evidence>
<comment type="caution">
    <text evidence="8">The sequence shown here is derived from an EMBL/GenBank/DDBJ whole genome shotgun (WGS) entry which is preliminary data.</text>
</comment>
<protein>
    <submittedName>
        <fullName evidence="8">Cobalt transport protein CbiM</fullName>
    </submittedName>
</protein>
<reference evidence="8 9" key="1">
    <citation type="journal article" date="2016" name="ISME J.">
        <title>Chasing the elusive Euryarchaeota class WSA2: genomes reveal a uniquely fastidious methyl-reducing methanogen.</title>
        <authorList>
            <person name="Nobu M.K."/>
            <person name="Narihiro T."/>
            <person name="Kuroda K."/>
            <person name="Mei R."/>
            <person name="Liu W.T."/>
        </authorList>
    </citation>
    <scope>NUCLEOTIDE SEQUENCE [LARGE SCALE GENOMIC DNA]</scope>
    <source>
        <strain evidence="8">B03fssc0709_Meth_Bin005</strain>
    </source>
</reference>
<feature type="transmembrane region" description="Helical" evidence="7">
    <location>
        <begin position="140"/>
        <end position="160"/>
    </location>
</feature>
<proteinExistence type="predicted"/>
<dbReference type="EMBL" id="LNGE01000071">
    <property type="protein sequence ID" value="KYC44389.1"/>
    <property type="molecule type" value="Genomic_DNA"/>
</dbReference>
<dbReference type="Proteomes" id="UP000092401">
    <property type="component" value="Unassembled WGS sequence"/>
</dbReference>
<evidence type="ECO:0000256" key="5">
    <source>
        <dbReference type="ARBA" id="ARBA00022989"/>
    </source>
</evidence>
<keyword evidence="3" id="KW-1003">Cell membrane</keyword>
<dbReference type="Pfam" id="PF01891">
    <property type="entry name" value="CbiM"/>
    <property type="match status" value="1"/>
</dbReference>
<sequence length="223" mass="23626">MLVFVAIYTSIKVKNIAVLYYLLTAIVVGICIYKIKKDGIDEKRVPIAGLVAAGIFAAQMLNWPIPGGTSAHFVGGAVAAIILGPFLGCIAMVSVVSIQALVFGDGGITALGTNLFSMAIVGVFVAYYIYKALNKYNTKIAAFVAGWIGITLGAINTGIATGLSSTFQYAITTTVPIMGIWHGILGIIEGLITVAIIAYIEKNREDILYISNKTKNKSRSGKK</sequence>
<evidence type="ECO:0000256" key="1">
    <source>
        <dbReference type="ARBA" id="ARBA00004651"/>
    </source>
</evidence>
<keyword evidence="6 7" id="KW-0472">Membrane</keyword>
<keyword evidence="4 7" id="KW-0812">Transmembrane</keyword>
<evidence type="ECO:0000256" key="6">
    <source>
        <dbReference type="ARBA" id="ARBA00023136"/>
    </source>
</evidence>
<feature type="transmembrane region" description="Helical" evidence="7">
    <location>
        <begin position="180"/>
        <end position="200"/>
    </location>
</feature>
<accession>A0A150IHG4</accession>
<dbReference type="GO" id="GO:0005886">
    <property type="term" value="C:plasma membrane"/>
    <property type="evidence" value="ECO:0007669"/>
    <property type="project" value="UniProtKB-SubCell"/>
</dbReference>
<feature type="transmembrane region" description="Helical" evidence="7">
    <location>
        <begin position="18"/>
        <end position="35"/>
    </location>
</feature>
<evidence type="ECO:0000256" key="7">
    <source>
        <dbReference type="SAM" id="Phobius"/>
    </source>
</evidence>
<dbReference type="GO" id="GO:0000041">
    <property type="term" value="P:transition metal ion transport"/>
    <property type="evidence" value="ECO:0007669"/>
    <property type="project" value="InterPro"/>
</dbReference>
<dbReference type="InterPro" id="IPR002751">
    <property type="entry name" value="CbiM/NikMN"/>
</dbReference>
<feature type="transmembrane region" description="Helical" evidence="7">
    <location>
        <begin position="77"/>
        <end position="102"/>
    </location>
</feature>
<feature type="transmembrane region" description="Helical" evidence="7">
    <location>
        <begin position="108"/>
        <end position="128"/>
    </location>
</feature>
<comment type="subcellular location">
    <subcellularLocation>
        <location evidence="1">Cell membrane</location>
        <topology evidence="1">Multi-pass membrane protein</topology>
    </subcellularLocation>
</comment>
<keyword evidence="2" id="KW-0813">Transport</keyword>
<dbReference type="Gene3D" id="1.10.1760.20">
    <property type="match status" value="1"/>
</dbReference>
<evidence type="ECO:0000313" key="9">
    <source>
        <dbReference type="Proteomes" id="UP000092401"/>
    </source>
</evidence>
<keyword evidence="5 7" id="KW-1133">Transmembrane helix</keyword>
<name>A0A150IHG4_9EURY</name>